<dbReference type="Gene3D" id="3.10.580.10">
    <property type="entry name" value="CBS-domain"/>
    <property type="match status" value="1"/>
</dbReference>
<accession>A0A166EAH6</accession>
<dbReference type="STRING" id="47311.MBCUT_08340"/>
<dbReference type="OrthoDB" id="8919at2157"/>
<dbReference type="SMART" id="SM00116">
    <property type="entry name" value="CBS"/>
    <property type="match status" value="2"/>
</dbReference>
<dbReference type="InterPro" id="IPR051257">
    <property type="entry name" value="Diverse_CBS-Domain"/>
</dbReference>
<dbReference type="PANTHER" id="PTHR43080:SF2">
    <property type="entry name" value="CBS DOMAIN-CONTAINING PROTEIN"/>
    <property type="match status" value="1"/>
</dbReference>
<dbReference type="RefSeq" id="WP_067259262.1">
    <property type="nucleotide sequence ID" value="NZ_LWMW01000092.1"/>
</dbReference>
<keyword evidence="4" id="KW-0560">Oxidoreductase</keyword>
<proteinExistence type="predicted"/>
<reference evidence="4 5" key="1">
    <citation type="submission" date="2016-04" db="EMBL/GenBank/DDBJ databases">
        <title>Genome sequence of Methanobrevibacter cuticularis DSM 11139.</title>
        <authorList>
            <person name="Poehlein A."/>
            <person name="Seedorf H."/>
            <person name="Daniel R."/>
        </authorList>
    </citation>
    <scope>NUCLEOTIDE SEQUENCE [LARGE SCALE GENOMIC DNA]</scope>
    <source>
        <strain evidence="4 5">DSM 11139</strain>
    </source>
</reference>
<dbReference type="Proteomes" id="UP000077275">
    <property type="component" value="Unassembled WGS sequence"/>
</dbReference>
<dbReference type="SUPFAM" id="SSF54631">
    <property type="entry name" value="CBS-domain pair"/>
    <property type="match status" value="1"/>
</dbReference>
<evidence type="ECO:0000256" key="1">
    <source>
        <dbReference type="ARBA" id="ARBA00023122"/>
    </source>
</evidence>
<dbReference type="GO" id="GO:0003938">
    <property type="term" value="F:IMP dehydrogenase activity"/>
    <property type="evidence" value="ECO:0007669"/>
    <property type="project" value="UniProtKB-EC"/>
</dbReference>
<evidence type="ECO:0000256" key="2">
    <source>
        <dbReference type="PROSITE-ProRule" id="PRU00703"/>
    </source>
</evidence>
<dbReference type="InterPro" id="IPR000644">
    <property type="entry name" value="CBS_dom"/>
</dbReference>
<comment type="caution">
    <text evidence="4">The sequence shown here is derived from an EMBL/GenBank/DDBJ whole genome shotgun (WGS) entry which is preliminary data.</text>
</comment>
<dbReference type="PANTHER" id="PTHR43080">
    <property type="entry name" value="CBS DOMAIN-CONTAINING PROTEIN CBSX3, MITOCHONDRIAL"/>
    <property type="match status" value="1"/>
</dbReference>
<name>A0A166EAH6_9EURY</name>
<dbReference type="EC" id="1.1.1.205" evidence="4"/>
<keyword evidence="5" id="KW-1185">Reference proteome</keyword>
<protein>
    <submittedName>
        <fullName evidence="4">Inosine-5'-monophosphate dehydrogenase</fullName>
        <ecNumber evidence="4">1.1.1.205</ecNumber>
    </submittedName>
</protein>
<dbReference type="EMBL" id="LWMW01000092">
    <property type="protein sequence ID" value="KZX16448.1"/>
    <property type="molecule type" value="Genomic_DNA"/>
</dbReference>
<evidence type="ECO:0000313" key="5">
    <source>
        <dbReference type="Proteomes" id="UP000077275"/>
    </source>
</evidence>
<evidence type="ECO:0000259" key="3">
    <source>
        <dbReference type="PROSITE" id="PS51371"/>
    </source>
</evidence>
<feature type="domain" description="CBS" evidence="3">
    <location>
        <begin position="8"/>
        <end position="66"/>
    </location>
</feature>
<feature type="domain" description="CBS" evidence="3">
    <location>
        <begin position="104"/>
        <end position="160"/>
    </location>
</feature>
<evidence type="ECO:0000313" key="4">
    <source>
        <dbReference type="EMBL" id="KZX16448.1"/>
    </source>
</evidence>
<dbReference type="Pfam" id="PF00571">
    <property type="entry name" value="CBS"/>
    <property type="match status" value="2"/>
</dbReference>
<organism evidence="4 5">
    <name type="scientific">Methanobrevibacter cuticularis</name>
    <dbReference type="NCBI Taxonomy" id="47311"/>
    <lineage>
        <taxon>Archaea</taxon>
        <taxon>Methanobacteriati</taxon>
        <taxon>Methanobacteriota</taxon>
        <taxon>Methanomada group</taxon>
        <taxon>Methanobacteria</taxon>
        <taxon>Methanobacteriales</taxon>
        <taxon>Methanobacteriaceae</taxon>
        <taxon>Methanobrevibacter</taxon>
    </lineage>
</organism>
<dbReference type="InterPro" id="IPR046342">
    <property type="entry name" value="CBS_dom_sf"/>
</dbReference>
<dbReference type="CDD" id="cd04586">
    <property type="entry name" value="CBS_pair_BON_assoc"/>
    <property type="match status" value="1"/>
</dbReference>
<dbReference type="AlphaFoldDB" id="A0A166EAH6"/>
<sequence>MIKIDEAMKKDVITINKDDTITEAAKKLTENDISGAPVMDGDNIVGILSEGDIMDLLEVHSPNLNLILPSPLDLLEMPLRMKHEYDEVANGIKKASLTIVKDIMVSPVITIKIDKDIADAANIMADNNIKRIPVVDDTGNLIGIITRGDIVKALVNHKAE</sequence>
<dbReference type="PATRIC" id="fig|47311.3.peg.919"/>
<keyword evidence="1 2" id="KW-0129">CBS domain</keyword>
<dbReference type="PROSITE" id="PS51371">
    <property type="entry name" value="CBS"/>
    <property type="match status" value="2"/>
</dbReference>
<gene>
    <name evidence="4" type="primary">impdh_4</name>
    <name evidence="4" type="ORF">MBCUT_08340</name>
</gene>